<evidence type="ECO:0000313" key="7">
    <source>
        <dbReference type="Proteomes" id="UP001085076"/>
    </source>
</evidence>
<evidence type="ECO:0000256" key="5">
    <source>
        <dbReference type="RuleBase" id="RU362057"/>
    </source>
</evidence>
<evidence type="ECO:0000256" key="3">
    <source>
        <dbReference type="ARBA" id="ARBA00022679"/>
    </source>
</evidence>
<dbReference type="Proteomes" id="UP001085076">
    <property type="component" value="Miscellaneous, Linkage group lg07"/>
</dbReference>
<dbReference type="Gene3D" id="3.40.50.2000">
    <property type="entry name" value="Glycogen Phosphorylase B"/>
    <property type="match status" value="2"/>
</dbReference>
<dbReference type="Pfam" id="PF00201">
    <property type="entry name" value="UDPGT"/>
    <property type="match status" value="1"/>
</dbReference>
<reference evidence="6" key="1">
    <citation type="submission" date="2021-03" db="EMBL/GenBank/DDBJ databases">
        <authorList>
            <person name="Li Z."/>
            <person name="Yang C."/>
        </authorList>
    </citation>
    <scope>NUCLEOTIDE SEQUENCE</scope>
    <source>
        <strain evidence="6">Dzin_1.0</strain>
        <tissue evidence="6">Leaf</tissue>
    </source>
</reference>
<gene>
    <name evidence="6" type="ORF">J5N97_024240</name>
</gene>
<comment type="similarity">
    <text evidence="1 4">Belongs to the UDP-glycosyltransferase family.</text>
</comment>
<dbReference type="EC" id="2.4.1.-" evidence="5"/>
<dbReference type="EMBL" id="JAGGNH010000007">
    <property type="protein sequence ID" value="KAJ0967323.1"/>
    <property type="molecule type" value="Genomic_DNA"/>
</dbReference>
<organism evidence="6 7">
    <name type="scientific">Dioscorea zingiberensis</name>
    <dbReference type="NCBI Taxonomy" id="325984"/>
    <lineage>
        <taxon>Eukaryota</taxon>
        <taxon>Viridiplantae</taxon>
        <taxon>Streptophyta</taxon>
        <taxon>Embryophyta</taxon>
        <taxon>Tracheophyta</taxon>
        <taxon>Spermatophyta</taxon>
        <taxon>Magnoliopsida</taxon>
        <taxon>Liliopsida</taxon>
        <taxon>Dioscoreales</taxon>
        <taxon>Dioscoreaceae</taxon>
        <taxon>Dioscorea</taxon>
    </lineage>
</organism>
<protein>
    <recommendedName>
        <fullName evidence="5">Glycosyltransferase</fullName>
        <ecNumber evidence="5">2.4.1.-</ecNumber>
    </recommendedName>
</protein>
<dbReference type="PANTHER" id="PTHR11926">
    <property type="entry name" value="GLUCOSYL/GLUCURONOSYL TRANSFERASES"/>
    <property type="match status" value="1"/>
</dbReference>
<reference evidence="6" key="2">
    <citation type="journal article" date="2022" name="Hortic Res">
        <title>The genome of Dioscorea zingiberensis sheds light on the biosynthesis, origin and evolution of the medicinally important diosgenin saponins.</title>
        <authorList>
            <person name="Li Y."/>
            <person name="Tan C."/>
            <person name="Li Z."/>
            <person name="Guo J."/>
            <person name="Li S."/>
            <person name="Chen X."/>
            <person name="Wang C."/>
            <person name="Dai X."/>
            <person name="Yang H."/>
            <person name="Song W."/>
            <person name="Hou L."/>
            <person name="Xu J."/>
            <person name="Tong Z."/>
            <person name="Xu A."/>
            <person name="Yuan X."/>
            <person name="Wang W."/>
            <person name="Yang Q."/>
            <person name="Chen L."/>
            <person name="Sun Z."/>
            <person name="Wang K."/>
            <person name="Pan B."/>
            <person name="Chen J."/>
            <person name="Bao Y."/>
            <person name="Liu F."/>
            <person name="Qi X."/>
            <person name="Gang D.R."/>
            <person name="Wen J."/>
            <person name="Li J."/>
        </authorList>
    </citation>
    <scope>NUCLEOTIDE SEQUENCE</scope>
    <source>
        <strain evidence="6">Dzin_1.0</strain>
    </source>
</reference>
<evidence type="ECO:0000256" key="2">
    <source>
        <dbReference type="ARBA" id="ARBA00022676"/>
    </source>
</evidence>
<sequence length="483" mass="54107">MAIAFSIFSESMEKSRQKPHALLIAYPLQGHIIPAIHLATKLASNGFTVTFVNTEAIHHQTLRAQNNNNDDIFAGARASSLDIRYELVSDGLPVALDRSLNHDQFMAALLYVLSAHIEELVKKIMGSDNPITCIIADTFFVWPATVSKKFGIRYVSFWTETALVYSLYYHMHLLRLHGHFGSYDNREDTITYIPGVAEIEPTDLMSYLQETDTSSVVHQIIFKAFEEAKGADYVICNTVQELESETISALHVNKPFYAIGPIFPPSFNKRSRTSTSLWTESNCTQWLDSKPKGSILYISFGSYAHLSKKDLEEIACGVLNSKIGFIWVLRPDIVSSDDPEPLPKGFMEESRERGMVVPWCCQTEVLSHVSVGGFLTHCGWNSVLESIWSGVPMLCFPLLTDQFTNRKLVVHDWKVGIDLGGKGKADRMEVSKKIKCLMDGGEFKKEIIEVRRALENAISPNGSSVKNFDSFIGDLMSQCVQKS</sequence>
<accession>A0A9D5H8N2</accession>
<dbReference type="PROSITE" id="PS00375">
    <property type="entry name" value="UDPGT"/>
    <property type="match status" value="1"/>
</dbReference>
<dbReference type="InterPro" id="IPR002213">
    <property type="entry name" value="UDP_glucos_trans"/>
</dbReference>
<dbReference type="CDD" id="cd03784">
    <property type="entry name" value="GT1_Gtf-like"/>
    <property type="match status" value="1"/>
</dbReference>
<dbReference type="SUPFAM" id="SSF53756">
    <property type="entry name" value="UDP-Glycosyltransferase/glycogen phosphorylase"/>
    <property type="match status" value="1"/>
</dbReference>
<dbReference type="OrthoDB" id="5835829at2759"/>
<name>A0A9D5H8N2_9LILI</name>
<dbReference type="FunFam" id="3.40.50.2000:FF:000078">
    <property type="entry name" value="Glycosyltransferase"/>
    <property type="match status" value="1"/>
</dbReference>
<dbReference type="InterPro" id="IPR035595">
    <property type="entry name" value="UDP_glycos_trans_CS"/>
</dbReference>
<keyword evidence="7" id="KW-1185">Reference proteome</keyword>
<evidence type="ECO:0000256" key="4">
    <source>
        <dbReference type="RuleBase" id="RU003718"/>
    </source>
</evidence>
<evidence type="ECO:0000313" key="6">
    <source>
        <dbReference type="EMBL" id="KAJ0967323.1"/>
    </source>
</evidence>
<evidence type="ECO:0000256" key="1">
    <source>
        <dbReference type="ARBA" id="ARBA00009995"/>
    </source>
</evidence>
<dbReference type="PANTHER" id="PTHR11926:SF1494">
    <property type="entry name" value="FLAVONOL 3-O-GLUCOSYLTRANSFERASE UGT76E12-RELATED"/>
    <property type="match status" value="1"/>
</dbReference>
<keyword evidence="3 4" id="KW-0808">Transferase</keyword>
<comment type="caution">
    <text evidence="6">The sequence shown here is derived from an EMBL/GenBank/DDBJ whole genome shotgun (WGS) entry which is preliminary data.</text>
</comment>
<proteinExistence type="inferred from homology"/>
<dbReference type="GO" id="GO:0080044">
    <property type="term" value="F:quercetin 7-O-glucosyltransferase activity"/>
    <property type="evidence" value="ECO:0007669"/>
    <property type="project" value="TreeGrafter"/>
</dbReference>
<dbReference type="AlphaFoldDB" id="A0A9D5H8N2"/>
<keyword evidence="2 4" id="KW-0328">Glycosyltransferase</keyword>
<dbReference type="GO" id="GO:0080043">
    <property type="term" value="F:quercetin 3-O-glucosyltransferase activity"/>
    <property type="evidence" value="ECO:0007669"/>
    <property type="project" value="TreeGrafter"/>
</dbReference>